<evidence type="ECO:0000256" key="1">
    <source>
        <dbReference type="SAM" id="Phobius"/>
    </source>
</evidence>
<keyword evidence="2" id="KW-1185">Reference proteome</keyword>
<dbReference type="SUPFAM" id="SSF81321">
    <property type="entry name" value="Family A G protein-coupled receptor-like"/>
    <property type="match status" value="1"/>
</dbReference>
<dbReference type="InterPro" id="IPR019428">
    <property type="entry name" value="7TM_GPCR_serpentine_rcpt_Str"/>
</dbReference>
<feature type="transmembrane region" description="Helical" evidence="1">
    <location>
        <begin position="75"/>
        <end position="105"/>
    </location>
</feature>
<reference evidence="3" key="1">
    <citation type="submission" date="2022-11" db="UniProtKB">
        <authorList>
            <consortium name="WormBaseParasite"/>
        </authorList>
    </citation>
    <scope>IDENTIFICATION</scope>
</reference>
<keyword evidence="1" id="KW-1133">Transmembrane helix</keyword>
<dbReference type="Pfam" id="PF10326">
    <property type="entry name" value="7TM_GPCR_Str"/>
    <property type="match status" value="1"/>
</dbReference>
<dbReference type="WBParaSite" id="ACRNAN_scaffold9373.g30121.t1">
    <property type="protein sequence ID" value="ACRNAN_scaffold9373.g30121.t1"/>
    <property type="gene ID" value="ACRNAN_scaffold9373.g30121"/>
</dbReference>
<keyword evidence="1" id="KW-0812">Transmembrane</keyword>
<dbReference type="PANTHER" id="PTHR22943">
    <property type="entry name" value="7-TRANSMEMBRANE DOMAIN RECEPTOR C.ELEGANS"/>
    <property type="match status" value="1"/>
</dbReference>
<proteinExistence type="predicted"/>
<dbReference type="Proteomes" id="UP000887540">
    <property type="component" value="Unplaced"/>
</dbReference>
<evidence type="ECO:0000313" key="3">
    <source>
        <dbReference type="WBParaSite" id="ACRNAN_scaffold9373.g30121.t1"/>
    </source>
</evidence>
<name>A0A914EQ85_9BILA</name>
<sequence length="167" mass="18853">MVLRNSSWLDPSDPIPVFIISDISNSKFFIMISYATFLVILSYSLIIFFNVKVWRFMAQYEYSFSTSTKKLQKQLTYALIVTAVAPVFTAFFPLILAIICVFFHIKTSGVGLLVMMAIVWNSTINSTCANFLVKPYREAVIKMLKALKNSPDTIIHGVPTWATSNTS</sequence>
<feature type="transmembrane region" description="Helical" evidence="1">
    <location>
        <begin position="28"/>
        <end position="54"/>
    </location>
</feature>
<dbReference type="PANTHER" id="PTHR22943:SF248">
    <property type="entry name" value="SEVEN TM RECEPTOR"/>
    <property type="match status" value="1"/>
</dbReference>
<organism evidence="2 3">
    <name type="scientific">Acrobeloides nanus</name>
    <dbReference type="NCBI Taxonomy" id="290746"/>
    <lineage>
        <taxon>Eukaryota</taxon>
        <taxon>Metazoa</taxon>
        <taxon>Ecdysozoa</taxon>
        <taxon>Nematoda</taxon>
        <taxon>Chromadorea</taxon>
        <taxon>Rhabditida</taxon>
        <taxon>Tylenchina</taxon>
        <taxon>Cephalobomorpha</taxon>
        <taxon>Cephaloboidea</taxon>
        <taxon>Cephalobidae</taxon>
        <taxon>Acrobeloides</taxon>
    </lineage>
</organism>
<protein>
    <submittedName>
        <fullName evidence="3">Uncharacterized protein</fullName>
    </submittedName>
</protein>
<evidence type="ECO:0000313" key="2">
    <source>
        <dbReference type="Proteomes" id="UP000887540"/>
    </source>
</evidence>
<dbReference type="AlphaFoldDB" id="A0A914EQ85"/>
<keyword evidence="1" id="KW-0472">Membrane</keyword>
<feature type="transmembrane region" description="Helical" evidence="1">
    <location>
        <begin position="111"/>
        <end position="133"/>
    </location>
</feature>
<accession>A0A914EQ85</accession>